<evidence type="ECO:0000313" key="4">
    <source>
        <dbReference type="Proteomes" id="UP000292702"/>
    </source>
</evidence>
<feature type="region of interest" description="Disordered" evidence="1">
    <location>
        <begin position="448"/>
        <end position="467"/>
    </location>
</feature>
<dbReference type="AlphaFoldDB" id="A0A4R0R2D3"/>
<feature type="transmembrane region" description="Helical" evidence="2">
    <location>
        <begin position="219"/>
        <end position="238"/>
    </location>
</feature>
<keyword evidence="2" id="KW-0472">Membrane</keyword>
<proteinExistence type="predicted"/>
<feature type="region of interest" description="Disordered" evidence="1">
    <location>
        <begin position="1"/>
        <end position="22"/>
    </location>
</feature>
<sequence length="537" mass="58539">MSGSPRSSTSSGSFGSDHEPVNGYDSSAALIVVHDPDDQDLDPASFDFTSDDEDAAEEEQLERLRSSSVPPLPALSVFLYLLSPLLKFGAIQVVDASKDLQLKWAITALAVFACLCALTRQVWYMLAKYVRRADMETVLLETFARGRGREMLRDVIRQVVRFSIGLFRVLLAVMYLRASVDVLLPLFTAIPSLDTRAALTPLLALCLAPLCFPKSLAGISAIYTGWISIVTFVAWLIARAYAHARNIRPANPAAESLGILWQGISIFAFVFTTSGTLPLYASLKGGQVPGQPKPKRARRFTLLSAISIAVAALLILPLIFFGQPPSLHAQQVLPAPSRRPTPNFRIALGLLNACTLALTVPSIVITTPPLPIPRLIRRSTNFPVSKALLYIVTVCLAAGPVGVVKVISDVVFVLAFFSTYVLPAFIHIIIHTFRRPLSIVIPPSTPITPSSSTSQTHPLPSSSTPYPPSPYSAGYTAHLSPTTTESRHDELLQRKERLLQRKRLGKRLGWDIGVWVLLLPVGGGGLVWIAGRIWGKW</sequence>
<feature type="transmembrane region" description="Helical" evidence="2">
    <location>
        <begin position="159"/>
        <end position="176"/>
    </location>
</feature>
<feature type="transmembrane region" description="Helical" evidence="2">
    <location>
        <begin position="508"/>
        <end position="531"/>
    </location>
</feature>
<keyword evidence="4" id="KW-1185">Reference proteome</keyword>
<dbReference type="STRING" id="92696.A0A4R0R2D3"/>
<feature type="transmembrane region" description="Helical" evidence="2">
    <location>
        <begin position="387"/>
        <end position="404"/>
    </location>
</feature>
<feature type="transmembrane region" description="Helical" evidence="2">
    <location>
        <begin position="72"/>
        <end position="92"/>
    </location>
</feature>
<accession>A0A4R0R2D3</accession>
<feature type="transmembrane region" description="Helical" evidence="2">
    <location>
        <begin position="344"/>
        <end position="366"/>
    </location>
</feature>
<keyword evidence="2" id="KW-1133">Transmembrane helix</keyword>
<feature type="transmembrane region" description="Helical" evidence="2">
    <location>
        <begin position="302"/>
        <end position="324"/>
    </location>
</feature>
<dbReference type="EMBL" id="RWJN01000492">
    <property type="protein sequence ID" value="TCD61210.1"/>
    <property type="molecule type" value="Genomic_DNA"/>
</dbReference>
<feature type="transmembrane region" description="Helical" evidence="2">
    <location>
        <begin position="410"/>
        <end position="430"/>
    </location>
</feature>
<feature type="compositionally biased region" description="Low complexity" evidence="1">
    <location>
        <begin position="1"/>
        <end position="15"/>
    </location>
</feature>
<name>A0A4R0R2D3_9APHY</name>
<evidence type="ECO:0008006" key="5">
    <source>
        <dbReference type="Google" id="ProtNLM"/>
    </source>
</evidence>
<evidence type="ECO:0000256" key="2">
    <source>
        <dbReference type="SAM" id="Phobius"/>
    </source>
</evidence>
<reference evidence="3 4" key="1">
    <citation type="submission" date="2018-11" db="EMBL/GenBank/DDBJ databases">
        <title>Genome assembly of Steccherinum ochraceum LE-BIN_3174, the white-rot fungus of the Steccherinaceae family (The Residual Polyporoid clade, Polyporales, Basidiomycota).</title>
        <authorList>
            <person name="Fedorova T.V."/>
            <person name="Glazunova O.A."/>
            <person name="Landesman E.O."/>
            <person name="Moiseenko K.V."/>
            <person name="Psurtseva N.V."/>
            <person name="Savinova O.S."/>
            <person name="Shakhova N.V."/>
            <person name="Tyazhelova T.V."/>
            <person name="Vasina D.V."/>
        </authorList>
    </citation>
    <scope>NUCLEOTIDE SEQUENCE [LARGE SCALE GENOMIC DNA]</scope>
    <source>
        <strain evidence="3 4">LE-BIN_3174</strain>
    </source>
</reference>
<evidence type="ECO:0000313" key="3">
    <source>
        <dbReference type="EMBL" id="TCD61210.1"/>
    </source>
</evidence>
<feature type="transmembrane region" description="Helical" evidence="2">
    <location>
        <begin position="104"/>
        <end position="126"/>
    </location>
</feature>
<dbReference type="Proteomes" id="UP000292702">
    <property type="component" value="Unassembled WGS sequence"/>
</dbReference>
<organism evidence="3 4">
    <name type="scientific">Steccherinum ochraceum</name>
    <dbReference type="NCBI Taxonomy" id="92696"/>
    <lineage>
        <taxon>Eukaryota</taxon>
        <taxon>Fungi</taxon>
        <taxon>Dikarya</taxon>
        <taxon>Basidiomycota</taxon>
        <taxon>Agaricomycotina</taxon>
        <taxon>Agaricomycetes</taxon>
        <taxon>Polyporales</taxon>
        <taxon>Steccherinaceae</taxon>
        <taxon>Steccherinum</taxon>
    </lineage>
</organism>
<gene>
    <name evidence="3" type="ORF">EIP91_008779</name>
</gene>
<evidence type="ECO:0000256" key="1">
    <source>
        <dbReference type="SAM" id="MobiDB-lite"/>
    </source>
</evidence>
<feature type="compositionally biased region" description="Low complexity" evidence="1">
    <location>
        <begin position="448"/>
        <end position="464"/>
    </location>
</feature>
<dbReference type="OrthoDB" id="3259324at2759"/>
<comment type="caution">
    <text evidence="3">The sequence shown here is derived from an EMBL/GenBank/DDBJ whole genome shotgun (WGS) entry which is preliminary data.</text>
</comment>
<protein>
    <recommendedName>
        <fullName evidence="5">Amino acid transporter transmembrane domain-containing protein</fullName>
    </recommendedName>
</protein>
<feature type="transmembrane region" description="Helical" evidence="2">
    <location>
        <begin position="258"/>
        <end position="281"/>
    </location>
</feature>
<keyword evidence="2" id="KW-0812">Transmembrane</keyword>